<comment type="caution">
    <text evidence="1">The sequence shown here is derived from an EMBL/GenBank/DDBJ whole genome shotgun (WGS) entry which is preliminary data.</text>
</comment>
<dbReference type="RefSeq" id="WP_111651159.1">
    <property type="nucleotide sequence ID" value="NZ_JACHWI010000011.1"/>
</dbReference>
<evidence type="ECO:0000313" key="2">
    <source>
        <dbReference type="Proteomes" id="UP000249341"/>
    </source>
</evidence>
<dbReference type="Proteomes" id="UP000249341">
    <property type="component" value="Unassembled WGS sequence"/>
</dbReference>
<proteinExistence type="predicted"/>
<dbReference type="AlphaFoldDB" id="A0A327ZG32"/>
<name>A0A327ZG32_9ACTN</name>
<sequence>MLVDFHQAAHWRAGVRHNLSAQGDRLVVPGPLGVEPLPGTGPADAGALIADTGHGMLWLRPHTRELIHRTPAAVVERGILHGRGPARRFAAGRTILWVLAGNRLDRYDASTLQRLSPAELTPRWWVADLVAGGDDDVWLVATGPGGRWRLRNLDRWGRPCRDPIDVSDAGRYLRLAATADRTRLVLIDPLESSAALVVSTRDAATTAISLDPVHHHRPTLLAAGARIHLLTSLDAAGTTVHQVVDPDNGQIDDHQELRVPPSLGSPRSLTGTLLLGCTRGLGRIVARDSAPDRQSTFITPALLAPAGPPAGWNRAEADVLLPAGTSMELNWASTSDPVLAARAGRLLAGPPAAGLADDLDALLPWHPAPISYPGGHSDDVERLAISLDAVEHGTLWLRIRLRTPPGRTPPQLVRLRAGHSLPGYAGELPAPYRDDPRTAPQLGRILAPYEVLFDGLDEKLAGLPDRIDPRTAPDDWTGYLLGWLGFPPLGDLPAPIRRELLRQAGSILELRGTRAGLELLLDLVTGGRATVRDSADDPPCWVLGPPAADAAGAPPARLGHDTLVLAQQPGPARAGAIVAGTTRLGHGCPDPARLTAERASLVTVELHRARAVAPIVERLLPSFVPAHCRLRVVHTSGPGTGLRLRSDDDWPLGTSTRLGYWPLAAPDLPPAVLDSGAPLSAGPRPS</sequence>
<protein>
    <submittedName>
        <fullName evidence="1">Phage tail-like protein</fullName>
    </submittedName>
</protein>
<reference evidence="1 2" key="1">
    <citation type="submission" date="2018-06" db="EMBL/GenBank/DDBJ databases">
        <title>Genomic Encyclopedia of Type Strains, Phase III (KMG-III): the genomes of soil and plant-associated and newly described type strains.</title>
        <authorList>
            <person name="Whitman W."/>
        </authorList>
    </citation>
    <scope>NUCLEOTIDE SEQUENCE [LARGE SCALE GENOMIC DNA]</scope>
    <source>
        <strain evidence="1 2">CGMCC 4.7090</strain>
    </source>
</reference>
<organism evidence="1 2">
    <name type="scientific">Actinoplanes lutulentus</name>
    <dbReference type="NCBI Taxonomy" id="1287878"/>
    <lineage>
        <taxon>Bacteria</taxon>
        <taxon>Bacillati</taxon>
        <taxon>Actinomycetota</taxon>
        <taxon>Actinomycetes</taxon>
        <taxon>Micromonosporales</taxon>
        <taxon>Micromonosporaceae</taxon>
        <taxon>Actinoplanes</taxon>
    </lineage>
</organism>
<dbReference type="OrthoDB" id="4220803at2"/>
<gene>
    <name evidence="1" type="ORF">B0I29_11183</name>
</gene>
<dbReference type="EMBL" id="QLMJ01000011">
    <property type="protein sequence ID" value="RAK34484.1"/>
    <property type="molecule type" value="Genomic_DNA"/>
</dbReference>
<keyword evidence="2" id="KW-1185">Reference proteome</keyword>
<evidence type="ECO:0000313" key="1">
    <source>
        <dbReference type="EMBL" id="RAK34484.1"/>
    </source>
</evidence>
<dbReference type="NCBIfam" id="TIGR02242">
    <property type="entry name" value="tail_TIGR02242"/>
    <property type="match status" value="1"/>
</dbReference>
<accession>A0A327ZG32</accession>
<dbReference type="InterPro" id="IPR011748">
    <property type="entry name" value="Unchr_phage_tail-like"/>
</dbReference>